<comment type="caution">
    <text evidence="2">The sequence shown here is derived from an EMBL/GenBank/DDBJ whole genome shotgun (WGS) entry which is preliminary data.</text>
</comment>
<dbReference type="EMBL" id="QGNZ01000001">
    <property type="protein sequence ID" value="PWS28502.1"/>
    <property type="molecule type" value="Genomic_DNA"/>
</dbReference>
<dbReference type="GO" id="GO:0003676">
    <property type="term" value="F:nucleic acid binding"/>
    <property type="evidence" value="ECO:0007669"/>
    <property type="project" value="InterPro"/>
</dbReference>
<accession>A0A317EPV0</accession>
<dbReference type="RefSeq" id="WP_109923934.1">
    <property type="nucleotide sequence ID" value="NZ_QGNZ01000001.1"/>
</dbReference>
<dbReference type="CDD" id="cd18809">
    <property type="entry name" value="SF1_C_RecD"/>
    <property type="match status" value="1"/>
</dbReference>
<evidence type="ECO:0000313" key="3">
    <source>
        <dbReference type="Proteomes" id="UP000245379"/>
    </source>
</evidence>
<dbReference type="GO" id="GO:0000166">
    <property type="term" value="F:nucleotide binding"/>
    <property type="evidence" value="ECO:0007669"/>
    <property type="project" value="InterPro"/>
</dbReference>
<proteinExistence type="predicted"/>
<sequence length="702" mass="79344">MNSPSPDNQIILDFLTSTNRPIFLTGKAGTGKTTLLRHIKNTITKNFAVVAPTAVAAINAGGVTLHSFFQIPFGPLIPIKNESGEHNQAIKYSEEKIRLLKCLELLIIDEISMVRADLIDFIDLTLRKVKGSNRPFGGIQVLMIGDLYQLSPIFHDAWHILKDHYQSPYFFDSQAFKSINITTFTLEKVYRQSDPVFLEILNQIRENTIDESLLEKLNERYDASLDSVWKDEYITLTTHNNMVTEINSSCLDKLEGEHHTFNAKITGDFPKDAYPVDETLTLKAGAQVMFIKNDSSGKKQFYNGKAAKIVGIKNDTITVQFMDGGTQIEVEREVWQNVKYNLSENENKINEVNTGSFEQFPFKLAWAITVHKSQGLTFDKAIIDVSAAFAHGHAYVALSRCRSLEGLILKLPVKLENIITDSRVVDFTQKSSHANADQSALHQYENEYAWSLISDLVDFTPLKQDWRILEKSRFKDQDEQAEFSQLFSPLNQQIEKEIFKIADGFNKQELSKISTTQPLKTETFFIDRLKKAAGYFIPKLDLVCNELDKILNLNFYNDSNSDKVMNLAKACKQALLAKLSLFKMDWDQFSVQNYMERLHSASQNGKAETTPSMPKKIKLPRDIANLQLYKNLLSWRAAYGELKNVPEHTVLSNQTLALIALKLPRNTEQLAALKGVGIGNAVQLGNAVTKLVNDYLGTSSLF</sequence>
<dbReference type="Pfam" id="PF00570">
    <property type="entry name" value="HRDC"/>
    <property type="match status" value="1"/>
</dbReference>
<dbReference type="GO" id="GO:0000723">
    <property type="term" value="P:telomere maintenance"/>
    <property type="evidence" value="ECO:0007669"/>
    <property type="project" value="InterPro"/>
</dbReference>
<dbReference type="Gene3D" id="1.10.150.80">
    <property type="entry name" value="HRDC domain"/>
    <property type="match status" value="1"/>
</dbReference>
<keyword evidence="2" id="KW-0378">Hydrolase</keyword>
<dbReference type="PANTHER" id="PTHR47642:SF5">
    <property type="entry name" value="ATP-DEPENDENT DNA HELICASE"/>
    <property type="match status" value="1"/>
</dbReference>
<dbReference type="InterPro" id="IPR027417">
    <property type="entry name" value="P-loop_NTPase"/>
</dbReference>
<dbReference type="Pfam" id="PF05970">
    <property type="entry name" value="PIF1"/>
    <property type="match status" value="1"/>
</dbReference>
<keyword evidence="2" id="KW-0347">Helicase</keyword>
<dbReference type="GO" id="GO:0006281">
    <property type="term" value="P:DNA repair"/>
    <property type="evidence" value="ECO:0007669"/>
    <property type="project" value="InterPro"/>
</dbReference>
<dbReference type="SUPFAM" id="SSF52540">
    <property type="entry name" value="P-loop containing nucleoside triphosphate hydrolases"/>
    <property type="match status" value="2"/>
</dbReference>
<dbReference type="SMART" id="SM00341">
    <property type="entry name" value="HRDC"/>
    <property type="match status" value="1"/>
</dbReference>
<dbReference type="Gene3D" id="3.40.50.300">
    <property type="entry name" value="P-loop containing nucleotide triphosphate hydrolases"/>
    <property type="match status" value="2"/>
</dbReference>
<dbReference type="InterPro" id="IPR002121">
    <property type="entry name" value="HRDC_dom"/>
</dbReference>
<dbReference type="FunFam" id="3.40.50.300:FF:001498">
    <property type="entry name" value="ATP-dependent DNA helicase"/>
    <property type="match status" value="1"/>
</dbReference>
<dbReference type="OrthoDB" id="9763659at2"/>
<dbReference type="PROSITE" id="PS50967">
    <property type="entry name" value="HRDC"/>
    <property type="match status" value="1"/>
</dbReference>
<name>A0A317EPV0_9SPHI</name>
<dbReference type="SMART" id="SM00382">
    <property type="entry name" value="AAA"/>
    <property type="match status" value="1"/>
</dbReference>
<dbReference type="InterPro" id="IPR010997">
    <property type="entry name" value="HRDC-like_sf"/>
</dbReference>
<dbReference type="Proteomes" id="UP000245379">
    <property type="component" value="Unassembled WGS sequence"/>
</dbReference>
<dbReference type="SUPFAM" id="SSF47819">
    <property type="entry name" value="HRDC-like"/>
    <property type="match status" value="1"/>
</dbReference>
<dbReference type="AlphaFoldDB" id="A0A317EPV0"/>
<feature type="domain" description="HRDC" evidence="1">
    <location>
        <begin position="622"/>
        <end position="702"/>
    </location>
</feature>
<gene>
    <name evidence="2" type="ORF">DHW03_01190</name>
</gene>
<reference evidence="2 3" key="1">
    <citation type="submission" date="2018-05" db="EMBL/GenBank/DDBJ databases">
        <title>Pedobacter paludis sp. nov., isolated from wetland soil.</title>
        <authorList>
            <person name="Zhang Y."/>
            <person name="Wang G."/>
        </authorList>
    </citation>
    <scope>NUCLEOTIDE SEQUENCE [LARGE SCALE GENOMIC DNA]</scope>
    <source>
        <strain evidence="2 3">KCTC22721</strain>
    </source>
</reference>
<dbReference type="InterPro" id="IPR010285">
    <property type="entry name" value="DNA_helicase_pif1-like_DEAD"/>
</dbReference>
<dbReference type="GO" id="GO:0003678">
    <property type="term" value="F:DNA helicase activity"/>
    <property type="evidence" value="ECO:0007669"/>
    <property type="project" value="InterPro"/>
</dbReference>
<keyword evidence="2" id="KW-0067">ATP-binding</keyword>
<evidence type="ECO:0000313" key="2">
    <source>
        <dbReference type="EMBL" id="PWS28502.1"/>
    </source>
</evidence>
<dbReference type="InterPro" id="IPR044876">
    <property type="entry name" value="HRDC_dom_sf"/>
</dbReference>
<keyword evidence="2" id="KW-0547">Nucleotide-binding</keyword>
<organism evidence="2 3">
    <name type="scientific">Pedobacter yonginense</name>
    <dbReference type="NCBI Taxonomy" id="651869"/>
    <lineage>
        <taxon>Bacteria</taxon>
        <taxon>Pseudomonadati</taxon>
        <taxon>Bacteroidota</taxon>
        <taxon>Sphingobacteriia</taxon>
        <taxon>Sphingobacteriales</taxon>
        <taxon>Sphingobacteriaceae</taxon>
        <taxon>Pedobacter</taxon>
    </lineage>
</organism>
<dbReference type="InterPro" id="IPR051055">
    <property type="entry name" value="PIF1_helicase"/>
</dbReference>
<protein>
    <submittedName>
        <fullName evidence="2">Helicase</fullName>
    </submittedName>
</protein>
<evidence type="ECO:0000259" key="1">
    <source>
        <dbReference type="PROSITE" id="PS50967"/>
    </source>
</evidence>
<dbReference type="InterPro" id="IPR003593">
    <property type="entry name" value="AAA+_ATPase"/>
</dbReference>
<dbReference type="PANTHER" id="PTHR47642">
    <property type="entry name" value="ATP-DEPENDENT DNA HELICASE"/>
    <property type="match status" value="1"/>
</dbReference>
<keyword evidence="3" id="KW-1185">Reference proteome</keyword>